<keyword evidence="2" id="KW-0812">Transmembrane</keyword>
<dbReference type="InParanoid" id="D1C762"/>
<dbReference type="KEGG" id="sti:Sthe_2287"/>
<dbReference type="Proteomes" id="UP000002027">
    <property type="component" value="Chromosome 1"/>
</dbReference>
<reference evidence="4" key="1">
    <citation type="submission" date="2009-11" db="EMBL/GenBank/DDBJ databases">
        <title>The complete chromosome 1 of Sphaerobacter thermophilus DSM 20745.</title>
        <authorList>
            <person name="Lucas S."/>
            <person name="Copeland A."/>
            <person name="Lapidus A."/>
            <person name="Glavina del Rio T."/>
            <person name="Dalin E."/>
            <person name="Tice H."/>
            <person name="Bruce D."/>
            <person name="Goodwin L."/>
            <person name="Pitluck S."/>
            <person name="Kyrpides N."/>
            <person name="Mavromatis K."/>
            <person name="Ivanova N."/>
            <person name="Mikhailova N."/>
            <person name="LaButti K.M."/>
            <person name="Clum A."/>
            <person name="Sun H.I."/>
            <person name="Brettin T."/>
            <person name="Detter J.C."/>
            <person name="Han C."/>
            <person name="Larimer F."/>
            <person name="Land M."/>
            <person name="Hauser L."/>
            <person name="Markowitz V."/>
            <person name="Cheng J.F."/>
            <person name="Hugenholtz P."/>
            <person name="Woyke T."/>
            <person name="Wu D."/>
            <person name="Steenblock K."/>
            <person name="Schneider S."/>
            <person name="Pukall R."/>
            <person name="Goeker M."/>
            <person name="Klenk H.P."/>
            <person name="Eisen J.A."/>
        </authorList>
    </citation>
    <scope>NUCLEOTIDE SEQUENCE [LARGE SCALE GENOMIC DNA]</scope>
    <source>
        <strain evidence="4">ATCC 49802 / DSM 20745 / S 6022</strain>
    </source>
</reference>
<keyword evidence="2" id="KW-0472">Membrane</keyword>
<gene>
    <name evidence="3" type="ordered locus">Sthe_2287</name>
</gene>
<evidence type="ECO:0008006" key="5">
    <source>
        <dbReference type="Google" id="ProtNLM"/>
    </source>
</evidence>
<evidence type="ECO:0000256" key="2">
    <source>
        <dbReference type="SAM" id="Phobius"/>
    </source>
</evidence>
<accession>D1C762</accession>
<sequence length="189" mass="19769">MGRREPRPTGVTLIALYEFSTAAVCLLATCVVLVFLTPAMLFTASRPSEAVGGLFFVLLLFGFFLAFAIGSALVGWGLLLQERWSRIGAMVLAIPALLGFPVWTVAAIAVLVYLASGEGRAAFEQVSAPEERAPVTSLAPPAPPPPPPGMGRSGSRAGDEHGGADSPAEETREVQPADRERPASGPPDD</sequence>
<feature type="transmembrane region" description="Helical" evidence="2">
    <location>
        <begin position="21"/>
        <end position="42"/>
    </location>
</feature>
<dbReference type="STRING" id="479434.Sthe_2287"/>
<feature type="compositionally biased region" description="Pro residues" evidence="1">
    <location>
        <begin position="140"/>
        <end position="149"/>
    </location>
</feature>
<feature type="region of interest" description="Disordered" evidence="1">
    <location>
        <begin position="131"/>
        <end position="189"/>
    </location>
</feature>
<proteinExistence type="predicted"/>
<evidence type="ECO:0000313" key="4">
    <source>
        <dbReference type="Proteomes" id="UP000002027"/>
    </source>
</evidence>
<dbReference type="RefSeq" id="WP_012872749.1">
    <property type="nucleotide sequence ID" value="NC_013523.1"/>
</dbReference>
<keyword evidence="4" id="KW-1185">Reference proteome</keyword>
<dbReference type="EMBL" id="CP001823">
    <property type="protein sequence ID" value="ACZ39708.1"/>
    <property type="molecule type" value="Genomic_DNA"/>
</dbReference>
<keyword evidence="2" id="KW-1133">Transmembrane helix</keyword>
<organism evidence="3 4">
    <name type="scientific">Sphaerobacter thermophilus (strain ATCC 49802 / DSM 20745 / KCCM 41009 / NCIMB 13125 / S 6022)</name>
    <dbReference type="NCBI Taxonomy" id="479434"/>
    <lineage>
        <taxon>Bacteria</taxon>
        <taxon>Pseudomonadati</taxon>
        <taxon>Thermomicrobiota</taxon>
        <taxon>Thermomicrobia</taxon>
        <taxon>Sphaerobacterales</taxon>
        <taxon>Sphaerobacterineae</taxon>
        <taxon>Sphaerobacteraceae</taxon>
        <taxon>Sphaerobacter</taxon>
    </lineage>
</organism>
<protein>
    <recommendedName>
        <fullName evidence="5">DUF4064 domain-containing protein</fullName>
    </recommendedName>
</protein>
<feature type="transmembrane region" description="Helical" evidence="2">
    <location>
        <begin position="54"/>
        <end position="79"/>
    </location>
</feature>
<evidence type="ECO:0000313" key="3">
    <source>
        <dbReference type="EMBL" id="ACZ39708.1"/>
    </source>
</evidence>
<feature type="transmembrane region" description="Helical" evidence="2">
    <location>
        <begin position="91"/>
        <end position="115"/>
    </location>
</feature>
<dbReference type="AlphaFoldDB" id="D1C762"/>
<name>D1C762_SPHTD</name>
<dbReference type="HOGENOM" id="CLU_1433657_0_0_0"/>
<feature type="compositionally biased region" description="Basic and acidic residues" evidence="1">
    <location>
        <begin position="157"/>
        <end position="182"/>
    </location>
</feature>
<reference evidence="3 4" key="2">
    <citation type="journal article" date="2010" name="Stand. Genomic Sci.">
        <title>Complete genome sequence of Desulfohalobium retbaense type strain (HR(100)).</title>
        <authorList>
            <person name="Spring S."/>
            <person name="Nolan M."/>
            <person name="Lapidus A."/>
            <person name="Glavina Del Rio T."/>
            <person name="Copeland A."/>
            <person name="Tice H."/>
            <person name="Cheng J.F."/>
            <person name="Lucas S."/>
            <person name="Land M."/>
            <person name="Chen F."/>
            <person name="Bruce D."/>
            <person name="Goodwin L."/>
            <person name="Pitluck S."/>
            <person name="Ivanova N."/>
            <person name="Mavromatis K."/>
            <person name="Mikhailova N."/>
            <person name="Pati A."/>
            <person name="Chen A."/>
            <person name="Palaniappan K."/>
            <person name="Hauser L."/>
            <person name="Chang Y.J."/>
            <person name="Jeffries C.D."/>
            <person name="Munk C."/>
            <person name="Kiss H."/>
            <person name="Chain P."/>
            <person name="Han C."/>
            <person name="Brettin T."/>
            <person name="Detter J.C."/>
            <person name="Schuler E."/>
            <person name="Goker M."/>
            <person name="Rohde M."/>
            <person name="Bristow J."/>
            <person name="Eisen J.A."/>
            <person name="Markowitz V."/>
            <person name="Hugenholtz P."/>
            <person name="Kyrpides N.C."/>
            <person name="Klenk H.P."/>
        </authorList>
    </citation>
    <scope>NUCLEOTIDE SEQUENCE [LARGE SCALE GENOMIC DNA]</scope>
    <source>
        <strain evidence="4">ATCC 49802 / DSM 20745 / S 6022</strain>
    </source>
</reference>
<evidence type="ECO:0000256" key="1">
    <source>
        <dbReference type="SAM" id="MobiDB-lite"/>
    </source>
</evidence>